<feature type="region of interest" description="Disordered" evidence="1">
    <location>
        <begin position="25"/>
        <end position="53"/>
    </location>
</feature>
<reference evidence="2 3" key="1">
    <citation type="submission" date="2015-01" db="EMBL/GenBank/DDBJ databases">
        <title>Genome of allotetraploid Gossypium barbadense reveals genomic plasticity and fiber elongation in cotton evolution.</title>
        <authorList>
            <person name="Chen X."/>
            <person name="Liu X."/>
            <person name="Zhao B."/>
            <person name="Zheng H."/>
            <person name="Hu Y."/>
            <person name="Lu G."/>
            <person name="Yang C."/>
            <person name="Chen J."/>
            <person name="Shan C."/>
            <person name="Zhang L."/>
            <person name="Zhou Y."/>
            <person name="Wang L."/>
            <person name="Guo W."/>
            <person name="Bai Y."/>
            <person name="Ruan J."/>
            <person name="Shangguan X."/>
            <person name="Mao Y."/>
            <person name="Jiang J."/>
            <person name="Zhu Y."/>
            <person name="Lei J."/>
            <person name="Kang H."/>
            <person name="Chen S."/>
            <person name="He X."/>
            <person name="Wang R."/>
            <person name="Wang Y."/>
            <person name="Chen J."/>
            <person name="Wang L."/>
            <person name="Yu S."/>
            <person name="Wang B."/>
            <person name="Wei J."/>
            <person name="Song S."/>
            <person name="Lu X."/>
            <person name="Gao Z."/>
            <person name="Gu W."/>
            <person name="Deng X."/>
            <person name="Ma D."/>
            <person name="Wang S."/>
            <person name="Liang W."/>
            <person name="Fang L."/>
            <person name="Cai C."/>
            <person name="Zhu X."/>
            <person name="Zhou B."/>
            <person name="Zhang Y."/>
            <person name="Chen Z."/>
            <person name="Xu S."/>
            <person name="Zhu R."/>
            <person name="Wang S."/>
            <person name="Zhang T."/>
            <person name="Zhao G."/>
        </authorList>
    </citation>
    <scope>NUCLEOTIDE SEQUENCE [LARGE SCALE GENOMIC DNA]</scope>
    <source>
        <strain evidence="3">cv. Xinhai21</strain>
        <tissue evidence="2">Leaf</tissue>
    </source>
</reference>
<protein>
    <submittedName>
        <fullName evidence="2">Uncharacterized protein</fullName>
    </submittedName>
</protein>
<evidence type="ECO:0000256" key="1">
    <source>
        <dbReference type="SAM" id="MobiDB-lite"/>
    </source>
</evidence>
<organism evidence="2 3">
    <name type="scientific">Gossypium barbadense</name>
    <name type="common">Sea Island cotton</name>
    <name type="synonym">Hibiscus barbadensis</name>
    <dbReference type="NCBI Taxonomy" id="3634"/>
    <lineage>
        <taxon>Eukaryota</taxon>
        <taxon>Viridiplantae</taxon>
        <taxon>Streptophyta</taxon>
        <taxon>Embryophyta</taxon>
        <taxon>Tracheophyta</taxon>
        <taxon>Spermatophyta</taxon>
        <taxon>Magnoliopsida</taxon>
        <taxon>eudicotyledons</taxon>
        <taxon>Gunneridae</taxon>
        <taxon>Pentapetalae</taxon>
        <taxon>rosids</taxon>
        <taxon>malvids</taxon>
        <taxon>Malvales</taxon>
        <taxon>Malvaceae</taxon>
        <taxon>Malvoideae</taxon>
        <taxon>Gossypium</taxon>
    </lineage>
</organism>
<name>A0A2P5WQ11_GOSBA</name>
<dbReference type="Proteomes" id="UP000239757">
    <property type="component" value="Unassembled WGS sequence"/>
</dbReference>
<dbReference type="AlphaFoldDB" id="A0A2P5WQ11"/>
<dbReference type="OrthoDB" id="958530at2759"/>
<evidence type="ECO:0000313" key="3">
    <source>
        <dbReference type="Proteomes" id="UP000239757"/>
    </source>
</evidence>
<dbReference type="EMBL" id="KZ666851">
    <property type="protein sequence ID" value="PPR93168.1"/>
    <property type="molecule type" value="Genomic_DNA"/>
</dbReference>
<sequence>MWNNQYDFLPTREPIIVPELACDPEAGETSQSSTPTQEPAPTAVEPMPTPPTSQFPMSGWNVMHLSPMYYMLMPSAPLPTKMPMMMYKLSMSQAPMESPLIIPSVYKTQHSYVHLSFVTQTPSGSLIYQAGSSSQPSILRPKNAQ</sequence>
<feature type="compositionally biased region" description="Polar residues" evidence="1">
    <location>
        <begin position="28"/>
        <end position="39"/>
    </location>
</feature>
<proteinExistence type="predicted"/>
<accession>A0A2P5WQ11</accession>
<gene>
    <name evidence="2" type="ORF">GOBAR_AA27502</name>
</gene>
<evidence type="ECO:0000313" key="2">
    <source>
        <dbReference type="EMBL" id="PPR93168.1"/>
    </source>
</evidence>